<dbReference type="SUPFAM" id="SSF55103">
    <property type="entry name" value="FAD-linked oxidases, C-terminal domain"/>
    <property type="match status" value="1"/>
</dbReference>
<proteinExistence type="inferred from homology"/>
<dbReference type="Gene3D" id="3.30.465.10">
    <property type="match status" value="1"/>
</dbReference>
<keyword evidence="5" id="KW-0560">Oxidoreductase</keyword>
<evidence type="ECO:0000256" key="3">
    <source>
        <dbReference type="ARBA" id="ARBA00022630"/>
    </source>
</evidence>
<dbReference type="FunFam" id="1.10.45.10:FF:000001">
    <property type="entry name" value="D-lactate dehydrogenase mitochondrial"/>
    <property type="match status" value="1"/>
</dbReference>
<dbReference type="InterPro" id="IPR006094">
    <property type="entry name" value="Oxid_FAD_bind_N"/>
</dbReference>
<comment type="similarity">
    <text evidence="2">Belongs to the FAD-binding oxidoreductase/transferase type 4 family.</text>
</comment>
<dbReference type="PROSITE" id="PS51387">
    <property type="entry name" value="FAD_PCMH"/>
    <property type="match status" value="1"/>
</dbReference>
<dbReference type="GO" id="GO:0022904">
    <property type="term" value="P:respiratory electron transport chain"/>
    <property type="evidence" value="ECO:0007669"/>
    <property type="project" value="TreeGrafter"/>
</dbReference>
<keyword evidence="4" id="KW-0274">FAD</keyword>
<dbReference type="InterPro" id="IPR016166">
    <property type="entry name" value="FAD-bd_PCMH"/>
</dbReference>
<dbReference type="GO" id="GO:0016491">
    <property type="term" value="F:oxidoreductase activity"/>
    <property type="evidence" value="ECO:0007669"/>
    <property type="project" value="UniProtKB-KW"/>
</dbReference>
<dbReference type="Gene3D" id="3.30.43.10">
    <property type="entry name" value="Uridine Diphospho-n-acetylenolpyruvylglucosamine Reductase, domain 2"/>
    <property type="match status" value="1"/>
</dbReference>
<dbReference type="AlphaFoldDB" id="A0A1H2PK99"/>
<dbReference type="PANTHER" id="PTHR43716:SF1">
    <property type="entry name" value="D-2-HYDROXYGLUTARATE DEHYDROGENASE, MITOCHONDRIAL"/>
    <property type="match status" value="1"/>
</dbReference>
<dbReference type="SUPFAM" id="SSF56176">
    <property type="entry name" value="FAD-binding/transporter-associated domain-like"/>
    <property type="match status" value="1"/>
</dbReference>
<dbReference type="InterPro" id="IPR036318">
    <property type="entry name" value="FAD-bd_PCMH-like_sf"/>
</dbReference>
<comment type="cofactor">
    <cofactor evidence="1">
        <name>FAD</name>
        <dbReference type="ChEBI" id="CHEBI:57692"/>
    </cofactor>
</comment>
<evidence type="ECO:0000313" key="8">
    <source>
        <dbReference type="Proteomes" id="UP000243719"/>
    </source>
</evidence>
<feature type="domain" description="FAD-binding PCMH-type" evidence="6">
    <location>
        <begin position="60"/>
        <end position="240"/>
    </location>
</feature>
<name>A0A1H2PK99_9BURK</name>
<evidence type="ECO:0000256" key="1">
    <source>
        <dbReference type="ARBA" id="ARBA00001974"/>
    </source>
</evidence>
<keyword evidence="3" id="KW-0285">Flavoprotein</keyword>
<evidence type="ECO:0000256" key="4">
    <source>
        <dbReference type="ARBA" id="ARBA00022827"/>
    </source>
</evidence>
<dbReference type="InterPro" id="IPR004113">
    <property type="entry name" value="FAD-bd_oxidored_4_C"/>
</dbReference>
<dbReference type="Gene3D" id="3.30.70.2190">
    <property type="match status" value="1"/>
</dbReference>
<dbReference type="Gene3D" id="1.10.45.10">
    <property type="entry name" value="Vanillyl-alcohol Oxidase, Chain A, domain 4"/>
    <property type="match status" value="1"/>
</dbReference>
<dbReference type="EMBL" id="FNLO01000002">
    <property type="protein sequence ID" value="SDV46852.1"/>
    <property type="molecule type" value="Genomic_DNA"/>
</dbReference>
<dbReference type="Pfam" id="PF02913">
    <property type="entry name" value="FAD-oxidase_C"/>
    <property type="match status" value="1"/>
</dbReference>
<dbReference type="InterPro" id="IPR051264">
    <property type="entry name" value="FAD-oxidored/transferase_4"/>
</dbReference>
<sequence>MRVAKVTNEKLEFNNAAGQGDGPASTDDALYRTLVERLGADRLSSDASVRDAHASDWSDAPRVAPAWIVMPRSPQEVAAALDCVRSFGGHVVVQGGMTGLAGGATPREGEIALSLARLDAIEAFDEAGGTVTVQAGVPLATLQQYVEAAGWFFPLDLGARGSCQIGGNAATNAGGNRVVRFGTMREQVLGLEVALPDGTLLSMMNRVQKNTTGIDLKQLFIGAEGTLGIIVRLVLKLVPALERSSTALCAMRDFEQATRLLKRLRAGLPGLSSFELMWQDFTDAAAQLTGARAPFDTRYPLYALIETLNADDDSAVLERVLTRALEDEIVADAVVAQSLEHARQLWQYREAVGELLAALKPHAAFDVGLPMEKMASFVANMRATLAARYPDSTHLFFGHLGDGNLHLLSGPYRDAATLHDVETCVYRAVARAGGCISGEHGIGVLKTPYLPLSRSAGELATMRALKALFDPQRVLNVGRILDA</sequence>
<evidence type="ECO:0000313" key="7">
    <source>
        <dbReference type="EMBL" id="SDV46852.1"/>
    </source>
</evidence>
<keyword evidence="8" id="KW-1185">Reference proteome</keyword>
<evidence type="ECO:0000256" key="2">
    <source>
        <dbReference type="ARBA" id="ARBA00008000"/>
    </source>
</evidence>
<protein>
    <submittedName>
        <fullName evidence="7">FAD/FMN-containing dehydrogenase</fullName>
    </submittedName>
</protein>
<reference evidence="8" key="1">
    <citation type="submission" date="2016-09" db="EMBL/GenBank/DDBJ databases">
        <authorList>
            <person name="Varghese N."/>
            <person name="Submissions S."/>
        </authorList>
    </citation>
    <scope>NUCLEOTIDE SEQUENCE [LARGE SCALE GENOMIC DNA]</scope>
    <source>
        <strain evidence="8">JS23</strain>
    </source>
</reference>
<dbReference type="InterPro" id="IPR016169">
    <property type="entry name" value="FAD-bd_PCMH_sub2"/>
</dbReference>
<dbReference type="Pfam" id="PF01565">
    <property type="entry name" value="FAD_binding_4"/>
    <property type="match status" value="1"/>
</dbReference>
<gene>
    <name evidence="7" type="ORF">SAMN05216551_10240</name>
</gene>
<dbReference type="Proteomes" id="UP000243719">
    <property type="component" value="Unassembled WGS sequence"/>
</dbReference>
<dbReference type="Gene3D" id="3.30.70.2740">
    <property type="match status" value="1"/>
</dbReference>
<dbReference type="InterPro" id="IPR016164">
    <property type="entry name" value="FAD-linked_Oxase-like_C"/>
</dbReference>
<dbReference type="InterPro" id="IPR016167">
    <property type="entry name" value="FAD-bd_PCMH_sub1"/>
</dbReference>
<accession>A0A1H2PK99</accession>
<dbReference type="STRING" id="1770053.SAMN05216551_10240"/>
<evidence type="ECO:0000256" key="5">
    <source>
        <dbReference type="ARBA" id="ARBA00023002"/>
    </source>
</evidence>
<organism evidence="7 8">
    <name type="scientific">Chitinasiproducens palmae</name>
    <dbReference type="NCBI Taxonomy" id="1770053"/>
    <lineage>
        <taxon>Bacteria</taxon>
        <taxon>Pseudomonadati</taxon>
        <taxon>Pseudomonadota</taxon>
        <taxon>Betaproteobacteria</taxon>
        <taxon>Burkholderiales</taxon>
        <taxon>Burkholderiaceae</taxon>
        <taxon>Chitinasiproducens</taxon>
    </lineage>
</organism>
<evidence type="ECO:0000259" key="6">
    <source>
        <dbReference type="PROSITE" id="PS51387"/>
    </source>
</evidence>
<dbReference type="InterPro" id="IPR016171">
    <property type="entry name" value="Vanillyl_alc_oxidase_C-sub2"/>
</dbReference>
<dbReference type="PANTHER" id="PTHR43716">
    <property type="entry name" value="D-2-HYDROXYGLUTARATE DEHYDROGENASE, MITOCHONDRIAL"/>
    <property type="match status" value="1"/>
</dbReference>
<dbReference type="GO" id="GO:0071949">
    <property type="term" value="F:FAD binding"/>
    <property type="evidence" value="ECO:0007669"/>
    <property type="project" value="InterPro"/>
</dbReference>